<accession>A0A4R5KB94</accession>
<dbReference type="EMBL" id="SMRU01000027">
    <property type="protein sequence ID" value="TDF91785.1"/>
    <property type="molecule type" value="Genomic_DNA"/>
</dbReference>
<comment type="caution">
    <text evidence="1">The sequence shown here is derived from an EMBL/GenBank/DDBJ whole genome shotgun (WGS) entry which is preliminary data.</text>
</comment>
<gene>
    <name evidence="1" type="ORF">E1809_19905</name>
</gene>
<keyword evidence="2" id="KW-1185">Reference proteome</keyword>
<name>A0A4R5KB94_9MICC</name>
<evidence type="ECO:0000313" key="2">
    <source>
        <dbReference type="Proteomes" id="UP000295511"/>
    </source>
</evidence>
<reference evidence="1 2" key="1">
    <citation type="submission" date="2019-03" db="EMBL/GenBank/DDBJ databases">
        <title>Whole genome sequence of Arthrobacter sp JH1-1.</title>
        <authorList>
            <person name="Trinh H.N."/>
        </authorList>
    </citation>
    <scope>NUCLEOTIDE SEQUENCE [LARGE SCALE GENOMIC DNA]</scope>
    <source>
        <strain evidence="1 2">JH1-1</strain>
    </source>
</reference>
<protein>
    <submittedName>
        <fullName evidence="1">Uncharacterized protein</fullName>
    </submittedName>
</protein>
<organism evidence="1 2">
    <name type="scientific">Arthrobacter terricola</name>
    <dbReference type="NCBI Taxonomy" id="2547396"/>
    <lineage>
        <taxon>Bacteria</taxon>
        <taxon>Bacillati</taxon>
        <taxon>Actinomycetota</taxon>
        <taxon>Actinomycetes</taxon>
        <taxon>Micrococcales</taxon>
        <taxon>Micrococcaceae</taxon>
        <taxon>Arthrobacter</taxon>
    </lineage>
</organism>
<evidence type="ECO:0000313" key="1">
    <source>
        <dbReference type="EMBL" id="TDF91785.1"/>
    </source>
</evidence>
<proteinExistence type="predicted"/>
<dbReference type="RefSeq" id="WP_133205983.1">
    <property type="nucleotide sequence ID" value="NZ_SMRU01000027.1"/>
</dbReference>
<dbReference type="Proteomes" id="UP000295511">
    <property type="component" value="Unassembled WGS sequence"/>
</dbReference>
<dbReference type="AlphaFoldDB" id="A0A4R5KB94"/>
<sequence>MNKRNAIILASPGGVSYEGGGAHVVVNHIIEGYPELAAQYDVFADSELHIIGASLDSSSRDYRPDLLRRAESTASTFNGGVHLVGLDKPFEGFRDVYADSRDIERRKLICKQYAGQIISISEKYDRTVVLAHEDHLAWLPNMLGVSQQDCAKIAIFWFPHVLSTMYPTVYEERLAAERESLESFRDQDRGVAVGKSVRTELLENYGVTESQLVDCFNEVYPGAERYQNNDQVPAGILEREFAAVLRENDAGQTAPPRT</sequence>